<dbReference type="InterPro" id="IPR035437">
    <property type="entry name" value="SNase_OB-fold_sf"/>
</dbReference>
<dbReference type="InterPro" id="IPR016071">
    <property type="entry name" value="Staphylococal_nuclease_OB-fold"/>
</dbReference>
<dbReference type="Gene3D" id="2.40.50.90">
    <property type="match status" value="1"/>
</dbReference>
<dbReference type="Proteomes" id="UP000295696">
    <property type="component" value="Unassembled WGS sequence"/>
</dbReference>
<sequence length="186" mass="19789">MACSGCEAEGVKFSRSHAGFARQRLGAYAVGDSVVVTPVLRALVVTGLTIGGWLWLVAAQGGQLFGRVPTGEACRIAYVFDGDTVALDCGDGNEVTARLVGFDTPEAKSPGCAAEADLAAQATQRLRELVSAGTVTLNRQGIDKYRRPLMRLRMDGVDVSKVLIREGLAVPYDGGKRVNWCERLST</sequence>
<proteinExistence type="predicted"/>
<reference evidence="2 3" key="1">
    <citation type="submission" date="2019-03" db="EMBL/GenBank/DDBJ databases">
        <title>Genomic Encyclopedia of Type Strains, Phase IV (KMG-IV): sequencing the most valuable type-strain genomes for metagenomic binning, comparative biology and taxonomic classification.</title>
        <authorList>
            <person name="Goeker M."/>
        </authorList>
    </citation>
    <scope>NUCLEOTIDE SEQUENCE [LARGE SCALE GENOMIC DNA]</scope>
    <source>
        <strain evidence="2 3">DSM 104836</strain>
    </source>
</reference>
<feature type="domain" description="TNase-like" evidence="1">
    <location>
        <begin position="70"/>
        <end position="169"/>
    </location>
</feature>
<name>A0A4R3J9Z3_9RHOB</name>
<keyword evidence="3" id="KW-1185">Reference proteome</keyword>
<dbReference type="PROSITE" id="PS50830">
    <property type="entry name" value="TNASE_3"/>
    <property type="match status" value="1"/>
</dbReference>
<organism evidence="2 3">
    <name type="scientific">Primorskyibacter sedentarius</name>
    <dbReference type="NCBI Taxonomy" id="745311"/>
    <lineage>
        <taxon>Bacteria</taxon>
        <taxon>Pseudomonadati</taxon>
        <taxon>Pseudomonadota</taxon>
        <taxon>Alphaproteobacteria</taxon>
        <taxon>Rhodobacterales</taxon>
        <taxon>Roseobacteraceae</taxon>
        <taxon>Primorskyibacter</taxon>
    </lineage>
</organism>
<protein>
    <submittedName>
        <fullName evidence="2">Nuclease-like protein</fullName>
    </submittedName>
</protein>
<accession>A0A4R3J9Z3</accession>
<evidence type="ECO:0000313" key="2">
    <source>
        <dbReference type="EMBL" id="TCS62347.1"/>
    </source>
</evidence>
<dbReference type="SUPFAM" id="SSF50199">
    <property type="entry name" value="Staphylococcal nuclease"/>
    <property type="match status" value="1"/>
</dbReference>
<dbReference type="SMART" id="SM00318">
    <property type="entry name" value="SNc"/>
    <property type="match status" value="1"/>
</dbReference>
<dbReference type="AlphaFoldDB" id="A0A4R3J9Z3"/>
<dbReference type="EMBL" id="SLZU01000009">
    <property type="protein sequence ID" value="TCS62347.1"/>
    <property type="molecule type" value="Genomic_DNA"/>
</dbReference>
<dbReference type="Pfam" id="PF00565">
    <property type="entry name" value="SNase"/>
    <property type="match status" value="1"/>
</dbReference>
<gene>
    <name evidence="2" type="ORF">EDD52_10987</name>
</gene>
<comment type="caution">
    <text evidence="2">The sequence shown here is derived from an EMBL/GenBank/DDBJ whole genome shotgun (WGS) entry which is preliminary data.</text>
</comment>
<evidence type="ECO:0000313" key="3">
    <source>
        <dbReference type="Proteomes" id="UP000295696"/>
    </source>
</evidence>
<evidence type="ECO:0000259" key="1">
    <source>
        <dbReference type="PROSITE" id="PS50830"/>
    </source>
</evidence>